<evidence type="ECO:0000313" key="11">
    <source>
        <dbReference type="Proteomes" id="UP000660704"/>
    </source>
</evidence>
<dbReference type="Gene3D" id="1.25.40.10">
    <property type="entry name" value="Tetratricopeptide repeat domain"/>
    <property type="match status" value="1"/>
</dbReference>
<comment type="similarity">
    <text evidence="2">Belongs to the PPP phosphatase family. PP-5 (PP-T) subfamily.</text>
</comment>
<dbReference type="InterPro" id="IPR006186">
    <property type="entry name" value="Ser/Thr-sp_prot-phosphatase"/>
</dbReference>
<dbReference type="SMART" id="SM00028">
    <property type="entry name" value="TPR"/>
    <property type="match status" value="2"/>
</dbReference>
<dbReference type="Pfam" id="PF00149">
    <property type="entry name" value="Metallophos"/>
    <property type="match status" value="1"/>
</dbReference>
<dbReference type="InterPro" id="IPR051134">
    <property type="entry name" value="PPP_phosphatase"/>
</dbReference>
<protein>
    <recommendedName>
        <fullName evidence="8">Serine/threonine-protein phosphatase</fullName>
        <ecNumber evidence="8">3.1.3.16</ecNumber>
    </recommendedName>
</protein>
<sequence length="274" mass="31415">KDYENAVKFYSSAIELNPGNAIYYGNRSLAYLRTECYGYALADATRAVQLDSKYVKGYYRRAASNMALGKFKAALRDYETVVKVRPNDKDAKLKYQECHRIVKQKAFERAIASDEHKRSVVDSLDIESMTIEDEYSGPKLEDGKVTLAFMKDLMQWYKDQKKLHRKCAYQVAPPKKPQNPPKTPPKTPPGIFNGDFVDRGSFSVEVILTLFGFKLLYPDHFHLLRGNHETDNMNQIYGFEGEVKAKYTAQMFALFSEVFEWLPLAQCINGKVLV</sequence>
<evidence type="ECO:0000256" key="6">
    <source>
        <dbReference type="ARBA" id="ARBA00023211"/>
    </source>
</evidence>
<dbReference type="PANTHER" id="PTHR45668">
    <property type="entry name" value="SERINE/THREONINE-PROTEIN PHOSPHATASE 5-RELATED"/>
    <property type="match status" value="1"/>
</dbReference>
<feature type="repeat" description="TPR" evidence="7">
    <location>
        <begin position="55"/>
        <end position="88"/>
    </location>
</feature>
<evidence type="ECO:0000256" key="7">
    <source>
        <dbReference type="PROSITE-ProRule" id="PRU00339"/>
    </source>
</evidence>
<dbReference type="Proteomes" id="UP000660704">
    <property type="component" value="Unassembled WGS sequence"/>
</dbReference>
<evidence type="ECO:0000256" key="5">
    <source>
        <dbReference type="ARBA" id="ARBA00022801"/>
    </source>
</evidence>
<dbReference type="SUPFAM" id="SSF56300">
    <property type="entry name" value="Metallo-dependent phosphatases"/>
    <property type="match status" value="1"/>
</dbReference>
<evidence type="ECO:0000256" key="3">
    <source>
        <dbReference type="ARBA" id="ARBA00022723"/>
    </source>
</evidence>
<comment type="catalytic activity">
    <reaction evidence="8">
        <text>O-phospho-L-threonyl-[protein] + H2O = L-threonyl-[protein] + phosphate</text>
        <dbReference type="Rhea" id="RHEA:47004"/>
        <dbReference type="Rhea" id="RHEA-COMP:11060"/>
        <dbReference type="Rhea" id="RHEA-COMP:11605"/>
        <dbReference type="ChEBI" id="CHEBI:15377"/>
        <dbReference type="ChEBI" id="CHEBI:30013"/>
        <dbReference type="ChEBI" id="CHEBI:43474"/>
        <dbReference type="ChEBI" id="CHEBI:61977"/>
        <dbReference type="EC" id="3.1.3.16"/>
    </reaction>
</comment>
<comment type="caution">
    <text evidence="10">The sequence shown here is derived from an EMBL/GenBank/DDBJ whole genome shotgun (WGS) entry which is preliminary data.</text>
</comment>
<dbReference type="GO" id="GO:0046872">
    <property type="term" value="F:metal ion binding"/>
    <property type="evidence" value="ECO:0007669"/>
    <property type="project" value="UniProtKB-KW"/>
</dbReference>
<keyword evidence="7" id="KW-0802">TPR repeat</keyword>
<dbReference type="InterPro" id="IPR013235">
    <property type="entry name" value="PPP_dom"/>
</dbReference>
<feature type="non-terminal residue" evidence="10">
    <location>
        <position position="274"/>
    </location>
</feature>
<dbReference type="EMBL" id="WBMY01013088">
    <property type="protein sequence ID" value="NXB78812.1"/>
    <property type="molecule type" value="Genomic_DNA"/>
</dbReference>
<dbReference type="PROSITE" id="PS50005">
    <property type="entry name" value="TPR"/>
    <property type="match status" value="1"/>
</dbReference>
<evidence type="ECO:0000256" key="8">
    <source>
        <dbReference type="RuleBase" id="RU004273"/>
    </source>
</evidence>
<gene>
    <name evidence="10" type="primary">Ppp5c</name>
    <name evidence="10" type="ORF">DONATR_R14611</name>
</gene>
<proteinExistence type="inferred from homology"/>
<keyword evidence="4" id="KW-0677">Repeat</keyword>
<feature type="non-terminal residue" evidence="10">
    <location>
        <position position="1"/>
    </location>
</feature>
<dbReference type="PROSITE" id="PS00125">
    <property type="entry name" value="SER_THR_PHOSPHATASE"/>
    <property type="match status" value="1"/>
</dbReference>
<dbReference type="FunFam" id="1.25.40.10:FF:000055">
    <property type="entry name" value="Serine/threonine-protein phosphatase"/>
    <property type="match status" value="1"/>
</dbReference>
<evidence type="ECO:0000256" key="2">
    <source>
        <dbReference type="ARBA" id="ARBA00008786"/>
    </source>
</evidence>
<dbReference type="AlphaFoldDB" id="A0A851JR09"/>
<feature type="domain" description="Serine/threonine specific protein phosphatases" evidence="9">
    <location>
        <begin position="224"/>
        <end position="229"/>
    </location>
</feature>
<reference evidence="10" key="1">
    <citation type="submission" date="2019-09" db="EMBL/GenBank/DDBJ databases">
        <title>Bird 10,000 Genomes (B10K) Project - Family phase.</title>
        <authorList>
            <person name="Zhang G."/>
        </authorList>
    </citation>
    <scope>NUCLEOTIDE SEQUENCE</scope>
    <source>
        <strain evidence="10">B10K-DU-001-63</strain>
        <tissue evidence="10">Muscle</tissue>
    </source>
</reference>
<comment type="cofactor">
    <cofactor evidence="1">
        <name>Mn(2+)</name>
        <dbReference type="ChEBI" id="CHEBI:29035"/>
    </cofactor>
</comment>
<dbReference type="SUPFAM" id="SSF48452">
    <property type="entry name" value="TPR-like"/>
    <property type="match status" value="1"/>
</dbReference>
<dbReference type="Pfam" id="PF13181">
    <property type="entry name" value="TPR_8"/>
    <property type="match status" value="2"/>
</dbReference>
<dbReference type="InterPro" id="IPR011990">
    <property type="entry name" value="TPR-like_helical_dom_sf"/>
</dbReference>
<accession>A0A851JR09</accession>
<dbReference type="Pfam" id="PF08321">
    <property type="entry name" value="PPP5"/>
    <property type="match status" value="1"/>
</dbReference>
<dbReference type="PRINTS" id="PR00114">
    <property type="entry name" value="STPHPHTASE"/>
</dbReference>
<keyword evidence="5 8" id="KW-0378">Hydrolase</keyword>
<keyword evidence="6" id="KW-0464">Manganese</keyword>
<dbReference type="SMART" id="SM00156">
    <property type="entry name" value="PP2Ac"/>
    <property type="match status" value="1"/>
</dbReference>
<dbReference type="InterPro" id="IPR004843">
    <property type="entry name" value="Calcineurin-like_PHP"/>
</dbReference>
<name>A0A851JR09_9PASS</name>
<keyword evidence="11" id="KW-1185">Reference proteome</keyword>
<dbReference type="InterPro" id="IPR019734">
    <property type="entry name" value="TPR_rpt"/>
</dbReference>
<keyword evidence="3" id="KW-0479">Metal-binding</keyword>
<dbReference type="EC" id="3.1.3.16" evidence="8"/>
<evidence type="ECO:0000259" key="9">
    <source>
        <dbReference type="PROSITE" id="PS00125"/>
    </source>
</evidence>
<evidence type="ECO:0000256" key="1">
    <source>
        <dbReference type="ARBA" id="ARBA00001936"/>
    </source>
</evidence>
<dbReference type="InterPro" id="IPR029052">
    <property type="entry name" value="Metallo-depent_PP-like"/>
</dbReference>
<dbReference type="GO" id="GO:0004722">
    <property type="term" value="F:protein serine/threonine phosphatase activity"/>
    <property type="evidence" value="ECO:0007669"/>
    <property type="project" value="UniProtKB-EC"/>
</dbReference>
<evidence type="ECO:0000256" key="4">
    <source>
        <dbReference type="ARBA" id="ARBA00022737"/>
    </source>
</evidence>
<dbReference type="Gene3D" id="3.60.21.10">
    <property type="match status" value="1"/>
</dbReference>
<evidence type="ECO:0000313" key="10">
    <source>
        <dbReference type="EMBL" id="NXB78812.1"/>
    </source>
</evidence>
<organism evidence="10 11">
    <name type="scientific">Donacobius atricapilla</name>
    <dbReference type="NCBI Taxonomy" id="237420"/>
    <lineage>
        <taxon>Eukaryota</taxon>
        <taxon>Metazoa</taxon>
        <taxon>Chordata</taxon>
        <taxon>Craniata</taxon>
        <taxon>Vertebrata</taxon>
        <taxon>Euteleostomi</taxon>
        <taxon>Archelosauria</taxon>
        <taxon>Archosauria</taxon>
        <taxon>Dinosauria</taxon>
        <taxon>Saurischia</taxon>
        <taxon>Theropoda</taxon>
        <taxon>Coelurosauria</taxon>
        <taxon>Aves</taxon>
        <taxon>Neognathae</taxon>
        <taxon>Neoaves</taxon>
        <taxon>Telluraves</taxon>
        <taxon>Australaves</taxon>
        <taxon>Passeriformes</taxon>
        <taxon>Mimidae</taxon>
        <taxon>Donacobius</taxon>
    </lineage>
</organism>
<dbReference type="PANTHER" id="PTHR45668:SF5">
    <property type="entry name" value="SERINE_THREONINE-PROTEIN PHOSPHATASE 5"/>
    <property type="match status" value="1"/>
</dbReference>